<comment type="caution">
    <text evidence="1">The sequence shown here is derived from an EMBL/GenBank/DDBJ whole genome shotgun (WGS) entry which is preliminary data.</text>
</comment>
<evidence type="ECO:0000313" key="2">
    <source>
        <dbReference type="Proteomes" id="UP000034245"/>
    </source>
</evidence>
<accession>A0ACC4U9Y4</accession>
<evidence type="ECO:0000313" key="1">
    <source>
        <dbReference type="EMBL" id="KKO78766.1"/>
    </source>
</evidence>
<proteinExistence type="predicted"/>
<reference evidence="1" key="1">
    <citation type="submission" date="2015-04" db="EMBL/GenBank/DDBJ databases">
        <title>Draft Genome Sequences of Three Species of Emerging Human-Pathogenic Corynebacteria.</title>
        <authorList>
            <person name="Pacheco L.G."/>
            <person name="Mattos-Guaraldi A.L."/>
            <person name="Santos C.S."/>
            <person name="Veras A.O."/>
            <person name="Guimaraes L.C."/>
            <person name="Abreu V."/>
            <person name="Pereira F.L."/>
            <person name="Soares S.C."/>
            <person name="Dorella F.A."/>
            <person name="Carvalho A.F."/>
            <person name="Leal C.G."/>
            <person name="Figueiredo H.C."/>
            <person name="Ramos J.N."/>
            <person name="Vieira V."/>
            <person name="Farfour E."/>
            <person name="Guiso N."/>
            <person name="Hirata R.Jr."/>
            <person name="Ramos R.T."/>
            <person name="Azevedo V."/>
            <person name="Silva A."/>
        </authorList>
    </citation>
    <scope>NUCLEOTIDE SEQUENCE</scope>
    <source>
        <strain evidence="1">1941</strain>
    </source>
</reference>
<sequence>MVEFLFFLAPSVLYILVRRGSIGVSRARANVGWRWGNLQAAALSVILFPVLLGIGYLGIRLVSTDSLGMPGVVLVQGVSVAAILRAAGEEFFFRGFLGGLLLRRWGLWAGNTFQAALFLLPHVVLLSFDAHLWPVLPVQFLGGWILGAVRFRSGSVIECSVLHAALGPDPRKVDTSGVSYAA</sequence>
<keyword evidence="2" id="KW-1185">Reference proteome</keyword>
<protein>
    <submittedName>
        <fullName evidence="1">Uncharacterized protein</fullName>
    </submittedName>
</protein>
<gene>
    <name evidence="1" type="ORF">WU87_08290</name>
</gene>
<dbReference type="Proteomes" id="UP000034245">
    <property type="component" value="Unassembled WGS sequence"/>
</dbReference>
<organism evidence="1 2">
    <name type="scientific">Corynebacterium minutissimum</name>
    <dbReference type="NCBI Taxonomy" id="38301"/>
    <lineage>
        <taxon>Bacteria</taxon>
        <taxon>Bacillati</taxon>
        <taxon>Actinomycetota</taxon>
        <taxon>Actinomycetes</taxon>
        <taxon>Mycobacteriales</taxon>
        <taxon>Corynebacteriaceae</taxon>
        <taxon>Corynebacterium</taxon>
    </lineage>
</organism>
<dbReference type="EMBL" id="LAYQ01000017">
    <property type="protein sequence ID" value="KKO78766.1"/>
    <property type="molecule type" value="Genomic_DNA"/>
</dbReference>
<name>A0ACC4U9Y4_9CORY</name>